<dbReference type="EMBL" id="BAABME010022434">
    <property type="protein sequence ID" value="GAA0165793.1"/>
    <property type="molecule type" value="Genomic_DNA"/>
</dbReference>
<keyword evidence="3" id="KW-1185">Reference proteome</keyword>
<comment type="caution">
    <text evidence="2">The sequence shown here is derived from an EMBL/GenBank/DDBJ whole genome shotgun (WGS) entry which is preliminary data.</text>
</comment>
<dbReference type="InterPro" id="IPR002156">
    <property type="entry name" value="RNaseH_domain"/>
</dbReference>
<evidence type="ECO:0000259" key="1">
    <source>
        <dbReference type="Pfam" id="PF13456"/>
    </source>
</evidence>
<dbReference type="CDD" id="cd06222">
    <property type="entry name" value="RNase_H_like"/>
    <property type="match status" value="1"/>
</dbReference>
<sequence>MTKAEFWTGESYLASQLGVSVLVPRAKQIRLLSWEKPQEGQLKLNIDAAYKDGRAGYGGIIRNSQGQLVFAFGVQGCSSSALQAEVESLLGCLRRCVSEGYDKLHIEVDSLQLVNMIHHKAANWTMQNKITQITTLIQASGSTLNHIFRERNMAADWIAKQVWKTRQGMMFFQGTTDRAMQRVVQLEICGLPQLRMG</sequence>
<gene>
    <name evidence="2" type="ORF">LIER_40058</name>
</gene>
<evidence type="ECO:0000313" key="3">
    <source>
        <dbReference type="Proteomes" id="UP001454036"/>
    </source>
</evidence>
<dbReference type="SUPFAM" id="SSF53098">
    <property type="entry name" value="Ribonuclease H-like"/>
    <property type="match status" value="1"/>
</dbReference>
<evidence type="ECO:0000313" key="2">
    <source>
        <dbReference type="EMBL" id="GAA0165793.1"/>
    </source>
</evidence>
<dbReference type="PANTHER" id="PTHR47723:SF19">
    <property type="entry name" value="POLYNUCLEOTIDYL TRANSFERASE, RIBONUCLEASE H-LIKE SUPERFAMILY PROTEIN"/>
    <property type="match status" value="1"/>
</dbReference>
<dbReference type="GO" id="GO:0003676">
    <property type="term" value="F:nucleic acid binding"/>
    <property type="evidence" value="ECO:0007669"/>
    <property type="project" value="InterPro"/>
</dbReference>
<dbReference type="Pfam" id="PF13456">
    <property type="entry name" value="RVT_3"/>
    <property type="match status" value="1"/>
</dbReference>
<dbReference type="Gene3D" id="3.30.420.10">
    <property type="entry name" value="Ribonuclease H-like superfamily/Ribonuclease H"/>
    <property type="match status" value="1"/>
</dbReference>
<proteinExistence type="predicted"/>
<dbReference type="PANTHER" id="PTHR47723">
    <property type="entry name" value="OS05G0353850 PROTEIN"/>
    <property type="match status" value="1"/>
</dbReference>
<dbReference type="InterPro" id="IPR012337">
    <property type="entry name" value="RNaseH-like_sf"/>
</dbReference>
<organism evidence="2 3">
    <name type="scientific">Lithospermum erythrorhizon</name>
    <name type="common">Purple gromwell</name>
    <name type="synonym">Lithospermum officinale var. erythrorhizon</name>
    <dbReference type="NCBI Taxonomy" id="34254"/>
    <lineage>
        <taxon>Eukaryota</taxon>
        <taxon>Viridiplantae</taxon>
        <taxon>Streptophyta</taxon>
        <taxon>Embryophyta</taxon>
        <taxon>Tracheophyta</taxon>
        <taxon>Spermatophyta</taxon>
        <taxon>Magnoliopsida</taxon>
        <taxon>eudicotyledons</taxon>
        <taxon>Gunneridae</taxon>
        <taxon>Pentapetalae</taxon>
        <taxon>asterids</taxon>
        <taxon>lamiids</taxon>
        <taxon>Boraginales</taxon>
        <taxon>Boraginaceae</taxon>
        <taxon>Boraginoideae</taxon>
        <taxon>Lithospermeae</taxon>
        <taxon>Lithospermum</taxon>
    </lineage>
</organism>
<dbReference type="Proteomes" id="UP001454036">
    <property type="component" value="Unassembled WGS sequence"/>
</dbReference>
<dbReference type="GO" id="GO:0004523">
    <property type="term" value="F:RNA-DNA hybrid ribonuclease activity"/>
    <property type="evidence" value="ECO:0007669"/>
    <property type="project" value="InterPro"/>
</dbReference>
<dbReference type="AlphaFoldDB" id="A0AAV3QRT8"/>
<feature type="domain" description="RNase H type-1" evidence="1">
    <location>
        <begin position="45"/>
        <end position="161"/>
    </location>
</feature>
<dbReference type="InterPro" id="IPR044730">
    <property type="entry name" value="RNase_H-like_dom_plant"/>
</dbReference>
<name>A0AAV3QRT8_LITER</name>
<protein>
    <recommendedName>
        <fullName evidence="1">RNase H type-1 domain-containing protein</fullName>
    </recommendedName>
</protein>
<reference evidence="2 3" key="1">
    <citation type="submission" date="2024-01" db="EMBL/GenBank/DDBJ databases">
        <title>The complete chloroplast genome sequence of Lithospermum erythrorhizon: insights into the phylogenetic relationship among Boraginaceae species and the maternal lineages of purple gromwells.</title>
        <authorList>
            <person name="Okada T."/>
            <person name="Watanabe K."/>
        </authorList>
    </citation>
    <scope>NUCLEOTIDE SEQUENCE [LARGE SCALE GENOMIC DNA]</scope>
</reference>
<accession>A0AAV3QRT8</accession>
<dbReference type="InterPro" id="IPR036397">
    <property type="entry name" value="RNaseH_sf"/>
</dbReference>
<dbReference type="InterPro" id="IPR053151">
    <property type="entry name" value="RNase_H-like"/>
</dbReference>